<dbReference type="InterPro" id="IPR024079">
    <property type="entry name" value="MetalloPept_cat_dom_sf"/>
</dbReference>
<evidence type="ECO:0000313" key="5">
    <source>
        <dbReference type="Proteomes" id="UP000838878"/>
    </source>
</evidence>
<evidence type="ECO:0000256" key="2">
    <source>
        <dbReference type="SAM" id="SignalP"/>
    </source>
</evidence>
<dbReference type="GO" id="GO:0006508">
    <property type="term" value="P:proteolysis"/>
    <property type="evidence" value="ECO:0007669"/>
    <property type="project" value="InterPro"/>
</dbReference>
<evidence type="ECO:0000259" key="3">
    <source>
        <dbReference type="Pfam" id="PF01421"/>
    </source>
</evidence>
<organism evidence="4 5">
    <name type="scientific">Brenthis ino</name>
    <name type="common">lesser marbled fritillary</name>
    <dbReference type="NCBI Taxonomy" id="405034"/>
    <lineage>
        <taxon>Eukaryota</taxon>
        <taxon>Metazoa</taxon>
        <taxon>Ecdysozoa</taxon>
        <taxon>Arthropoda</taxon>
        <taxon>Hexapoda</taxon>
        <taxon>Insecta</taxon>
        <taxon>Pterygota</taxon>
        <taxon>Neoptera</taxon>
        <taxon>Endopterygota</taxon>
        <taxon>Lepidoptera</taxon>
        <taxon>Glossata</taxon>
        <taxon>Ditrysia</taxon>
        <taxon>Papilionoidea</taxon>
        <taxon>Nymphalidae</taxon>
        <taxon>Heliconiinae</taxon>
        <taxon>Argynnini</taxon>
        <taxon>Brenthis</taxon>
    </lineage>
</organism>
<keyword evidence="5" id="KW-1185">Reference proteome</keyword>
<keyword evidence="1" id="KW-0645">Protease</keyword>
<dbReference type="Gene3D" id="3.40.390.10">
    <property type="entry name" value="Collagenase (Catalytic Domain)"/>
    <property type="match status" value="1"/>
</dbReference>
<gene>
    <name evidence="4" type="ORF">BINO364_LOCUS9936</name>
</gene>
<evidence type="ECO:0000313" key="4">
    <source>
        <dbReference type="EMBL" id="CAH0724193.1"/>
    </source>
</evidence>
<reference evidence="4" key="1">
    <citation type="submission" date="2021-12" db="EMBL/GenBank/DDBJ databases">
        <authorList>
            <person name="Martin H S."/>
        </authorList>
    </citation>
    <scope>NUCLEOTIDE SEQUENCE</scope>
</reference>
<dbReference type="GO" id="GO:0004222">
    <property type="term" value="F:metalloendopeptidase activity"/>
    <property type="evidence" value="ECO:0007669"/>
    <property type="project" value="InterPro"/>
</dbReference>
<keyword evidence="1" id="KW-0482">Metalloprotease</keyword>
<keyword evidence="1" id="KW-0378">Hydrolase</keyword>
<dbReference type="SUPFAM" id="SSF55486">
    <property type="entry name" value="Metalloproteases ('zincins'), catalytic domain"/>
    <property type="match status" value="1"/>
</dbReference>
<dbReference type="InterPro" id="IPR001590">
    <property type="entry name" value="Peptidase_M12B"/>
</dbReference>
<dbReference type="AlphaFoldDB" id="A0A8J9VLH0"/>
<dbReference type="EMBL" id="OV170224">
    <property type="protein sequence ID" value="CAH0724193.1"/>
    <property type="molecule type" value="Genomic_DNA"/>
</dbReference>
<protein>
    <recommendedName>
        <fullName evidence="3">Peptidase M12B domain-containing protein</fullName>
    </recommendedName>
</protein>
<proteinExistence type="predicted"/>
<dbReference type="Pfam" id="PF01421">
    <property type="entry name" value="Reprolysin"/>
    <property type="match status" value="1"/>
</dbReference>
<dbReference type="OrthoDB" id="10035764at2759"/>
<sequence length="266" mass="31236">MKLCWLFIIYWIAILDSSNGNQVKNMTKPDRSPSKFLAKQNNDITIKIMMHIDQPLTKKLAVEYRVNTRKKLKSVTQKILEDVRKFFIHRSLNQTIRFKLIDTKFLRNSERVALDENAPKYLKSYCEWQSEKKMSQKTWYYSVLLTGLDLFHVNNGRKIRSNSGRGYTKGICNVKKSCAIVEWDPKLSGFLLAHEIGHSLGMRHDGPPYNQCKSQQNIMALRHDFNKHPKTWSPCSWYSLKQFLKTSKAWCVKPETINRTSLKFLQ</sequence>
<feature type="non-terminal residue" evidence="4">
    <location>
        <position position="266"/>
    </location>
</feature>
<keyword evidence="2" id="KW-0732">Signal</keyword>
<feature type="chain" id="PRO_5035465679" description="Peptidase M12B domain-containing protein" evidence="2">
    <location>
        <begin position="21"/>
        <end position="266"/>
    </location>
</feature>
<name>A0A8J9VLH0_9NEOP</name>
<evidence type="ECO:0000256" key="1">
    <source>
        <dbReference type="ARBA" id="ARBA00023049"/>
    </source>
</evidence>
<dbReference type="PANTHER" id="PTHR11905:SF159">
    <property type="entry name" value="ADAM METALLOPROTEASE"/>
    <property type="match status" value="1"/>
</dbReference>
<feature type="signal peptide" evidence="2">
    <location>
        <begin position="1"/>
        <end position="20"/>
    </location>
</feature>
<dbReference type="Proteomes" id="UP000838878">
    <property type="component" value="Chromosome 4"/>
</dbReference>
<dbReference type="PANTHER" id="PTHR11905">
    <property type="entry name" value="ADAM A DISINTEGRIN AND METALLOPROTEASE DOMAIN"/>
    <property type="match status" value="1"/>
</dbReference>
<feature type="domain" description="Peptidase M12B" evidence="3">
    <location>
        <begin position="73"/>
        <end position="252"/>
    </location>
</feature>
<accession>A0A8J9VLH0</accession>